<proteinExistence type="predicted"/>
<evidence type="ECO:0000313" key="2">
    <source>
        <dbReference type="EMBL" id="GIY85137.1"/>
    </source>
</evidence>
<evidence type="ECO:0000256" key="1">
    <source>
        <dbReference type="SAM" id="MobiDB-lite"/>
    </source>
</evidence>
<accession>A0AAV4WR15</accession>
<feature type="region of interest" description="Disordered" evidence="1">
    <location>
        <begin position="1"/>
        <end position="25"/>
    </location>
</feature>
<dbReference type="EMBL" id="BPLR01016617">
    <property type="protein sequence ID" value="GIY85137.1"/>
    <property type="molecule type" value="Genomic_DNA"/>
</dbReference>
<comment type="caution">
    <text evidence="2">The sequence shown here is derived from an EMBL/GenBank/DDBJ whole genome shotgun (WGS) entry which is preliminary data.</text>
</comment>
<name>A0AAV4WR15_CAEEX</name>
<organism evidence="2 3">
    <name type="scientific">Caerostris extrusa</name>
    <name type="common">Bark spider</name>
    <name type="synonym">Caerostris bankana</name>
    <dbReference type="NCBI Taxonomy" id="172846"/>
    <lineage>
        <taxon>Eukaryota</taxon>
        <taxon>Metazoa</taxon>
        <taxon>Ecdysozoa</taxon>
        <taxon>Arthropoda</taxon>
        <taxon>Chelicerata</taxon>
        <taxon>Arachnida</taxon>
        <taxon>Araneae</taxon>
        <taxon>Araneomorphae</taxon>
        <taxon>Entelegynae</taxon>
        <taxon>Araneoidea</taxon>
        <taxon>Araneidae</taxon>
        <taxon>Caerostris</taxon>
    </lineage>
</organism>
<dbReference type="AlphaFoldDB" id="A0AAV4WR15"/>
<sequence>MTTDFKQVRGVDASSRVTRRVHEDHENRAIDQNSHLFRFVLVARTGPYDIPQRQRLLRLCTLLAIARHSEKRAGSIPAAGYAII</sequence>
<gene>
    <name evidence="2" type="ORF">CEXT_664521</name>
</gene>
<reference evidence="2 3" key="1">
    <citation type="submission" date="2021-06" db="EMBL/GenBank/DDBJ databases">
        <title>Caerostris extrusa draft genome.</title>
        <authorList>
            <person name="Kono N."/>
            <person name="Arakawa K."/>
        </authorList>
    </citation>
    <scope>NUCLEOTIDE SEQUENCE [LARGE SCALE GENOMIC DNA]</scope>
</reference>
<keyword evidence="3" id="KW-1185">Reference proteome</keyword>
<evidence type="ECO:0000313" key="3">
    <source>
        <dbReference type="Proteomes" id="UP001054945"/>
    </source>
</evidence>
<dbReference type="Proteomes" id="UP001054945">
    <property type="component" value="Unassembled WGS sequence"/>
</dbReference>
<protein>
    <submittedName>
        <fullName evidence="2">Uncharacterized protein</fullName>
    </submittedName>
</protein>